<accession>A0ABQ1V267</accession>
<name>A0ABQ1V267_9NOCA</name>
<feature type="region of interest" description="Disordered" evidence="1">
    <location>
        <begin position="60"/>
        <end position="91"/>
    </location>
</feature>
<dbReference type="RefSeq" id="WP_229705217.1">
    <property type="nucleotide sequence ID" value="NZ_BMCS01000002.1"/>
</dbReference>
<evidence type="ECO:0000256" key="1">
    <source>
        <dbReference type="SAM" id="MobiDB-lite"/>
    </source>
</evidence>
<dbReference type="EMBL" id="BMCS01000002">
    <property type="protein sequence ID" value="GGF32973.1"/>
    <property type="molecule type" value="Genomic_DNA"/>
</dbReference>
<evidence type="ECO:0000313" key="2">
    <source>
        <dbReference type="EMBL" id="GGF32973.1"/>
    </source>
</evidence>
<evidence type="ECO:0000313" key="3">
    <source>
        <dbReference type="Proteomes" id="UP000632454"/>
    </source>
</evidence>
<gene>
    <name evidence="2" type="ORF">GCM10007298_31070</name>
</gene>
<comment type="caution">
    <text evidence="2">The sequence shown here is derived from an EMBL/GenBank/DDBJ whole genome shotgun (WGS) entry which is preliminary data.</text>
</comment>
<keyword evidence="3" id="KW-1185">Reference proteome</keyword>
<reference evidence="3" key="1">
    <citation type="journal article" date="2019" name="Int. J. Syst. Evol. Microbiol.">
        <title>The Global Catalogue of Microorganisms (GCM) 10K type strain sequencing project: providing services to taxonomists for standard genome sequencing and annotation.</title>
        <authorList>
            <consortium name="The Broad Institute Genomics Platform"/>
            <consortium name="The Broad Institute Genome Sequencing Center for Infectious Disease"/>
            <person name="Wu L."/>
            <person name="Ma J."/>
        </authorList>
    </citation>
    <scope>NUCLEOTIDE SEQUENCE [LARGE SCALE GENOMIC DNA]</scope>
    <source>
        <strain evidence="3">CCM 7855</strain>
    </source>
</reference>
<organism evidence="2 3">
    <name type="scientific">Williamsia phyllosphaerae</name>
    <dbReference type="NCBI Taxonomy" id="885042"/>
    <lineage>
        <taxon>Bacteria</taxon>
        <taxon>Bacillati</taxon>
        <taxon>Actinomycetota</taxon>
        <taxon>Actinomycetes</taxon>
        <taxon>Mycobacteriales</taxon>
        <taxon>Nocardiaceae</taxon>
        <taxon>Williamsia</taxon>
    </lineage>
</organism>
<sequence>MVGKFERNKDLLQEAVESTASHVGRIATIITGAIVDITREIGDLVADGVEMREAAKKAQIDEGDLDDLPQLPSPDDVIDTQGEYLPDERRS</sequence>
<protein>
    <submittedName>
        <fullName evidence="2">Uncharacterized protein</fullName>
    </submittedName>
</protein>
<dbReference type="Proteomes" id="UP000632454">
    <property type="component" value="Unassembled WGS sequence"/>
</dbReference>
<proteinExistence type="predicted"/>